<proteinExistence type="predicted"/>
<reference evidence="1" key="1">
    <citation type="journal article" date="2023" name="G3 (Bethesda)">
        <title>Whole genome assemblies of Zophobas morio and Tenebrio molitor.</title>
        <authorList>
            <person name="Kaur S."/>
            <person name="Stinson S.A."/>
            <person name="diCenzo G.C."/>
        </authorList>
    </citation>
    <scope>NUCLEOTIDE SEQUENCE</scope>
    <source>
        <strain evidence="1">QUZm001</strain>
    </source>
</reference>
<sequence>MPDNCIRELHRAKNVNNWFWSKRNGCDLRQLEIFQKEVVKFLSETRSFLAELVRSRSDRFGFRCSARVGFEAGIVFGFCERCAMLERVYPRHLSPIFCAARRGGI</sequence>
<name>A0AA38IPD3_9CUCU</name>
<keyword evidence="2" id="KW-1185">Reference proteome</keyword>
<dbReference type="EMBL" id="JALNTZ010000003">
    <property type="protein sequence ID" value="KAJ3657732.1"/>
    <property type="molecule type" value="Genomic_DNA"/>
</dbReference>
<dbReference type="AlphaFoldDB" id="A0AA38IPD3"/>
<comment type="caution">
    <text evidence="1">The sequence shown here is derived from an EMBL/GenBank/DDBJ whole genome shotgun (WGS) entry which is preliminary data.</text>
</comment>
<evidence type="ECO:0000313" key="2">
    <source>
        <dbReference type="Proteomes" id="UP001168821"/>
    </source>
</evidence>
<evidence type="ECO:0000313" key="1">
    <source>
        <dbReference type="EMBL" id="KAJ3657732.1"/>
    </source>
</evidence>
<organism evidence="1 2">
    <name type="scientific">Zophobas morio</name>
    <dbReference type="NCBI Taxonomy" id="2755281"/>
    <lineage>
        <taxon>Eukaryota</taxon>
        <taxon>Metazoa</taxon>
        <taxon>Ecdysozoa</taxon>
        <taxon>Arthropoda</taxon>
        <taxon>Hexapoda</taxon>
        <taxon>Insecta</taxon>
        <taxon>Pterygota</taxon>
        <taxon>Neoptera</taxon>
        <taxon>Endopterygota</taxon>
        <taxon>Coleoptera</taxon>
        <taxon>Polyphaga</taxon>
        <taxon>Cucujiformia</taxon>
        <taxon>Tenebrionidae</taxon>
        <taxon>Zophobas</taxon>
    </lineage>
</organism>
<gene>
    <name evidence="1" type="ORF">Zmor_009516</name>
</gene>
<protein>
    <submittedName>
        <fullName evidence="1">Uncharacterized protein</fullName>
    </submittedName>
</protein>
<dbReference type="Proteomes" id="UP001168821">
    <property type="component" value="Unassembled WGS sequence"/>
</dbReference>
<accession>A0AA38IPD3</accession>